<dbReference type="GO" id="GO:0008276">
    <property type="term" value="F:protein methyltransferase activity"/>
    <property type="evidence" value="ECO:0007669"/>
    <property type="project" value="UniProtKB-ARBA"/>
</dbReference>
<dbReference type="PANTHER" id="PTHR47111">
    <property type="entry name" value="BCDNA.LD29892"/>
    <property type="match status" value="1"/>
</dbReference>
<feature type="domain" description="MYND-type" evidence="6">
    <location>
        <begin position="229"/>
        <end position="269"/>
    </location>
</feature>
<dbReference type="PANTHER" id="PTHR47111:SF1">
    <property type="entry name" value="SET AND MYND DOMAIN-CONTAINING PROTEIN 4"/>
    <property type="match status" value="1"/>
</dbReference>
<evidence type="ECO:0000313" key="9">
    <source>
        <dbReference type="Proteomes" id="UP000002320"/>
    </source>
</evidence>
<dbReference type="VEuPathDB" id="VectorBase:CQUJHB015047"/>
<dbReference type="InterPro" id="IPR001214">
    <property type="entry name" value="SET_dom"/>
</dbReference>
<accession>B0WY82</accession>
<keyword evidence="3" id="KW-0862">Zinc</keyword>
<name>B0WY82_CULQU</name>
<evidence type="ECO:0008006" key="10">
    <source>
        <dbReference type="Google" id="ProtNLM"/>
    </source>
</evidence>
<sequence>MCFSSSRNISAVFSRVQLPFPRRLQGPLSAHDWQAPAEIERHRLSRLCAAPWRRLLVVPEPPKCNRKAAKLRQQGNRLYLDKQYDDAVSKYNESICYTEAGSEHLGMGYANRSAVYFEEGEYEYALVNIGLARENHYPEKFMPKLVEREEKCRERLAAGLSKGTVLPYSLDLNVAPNPKIPFIADGIAMRRYPQFGGRGLVAERDFKPGDIILDEKPMLMHLSSWRHYCSCCAAFFRGSLIPCPGCVNAMYCSEECRQQDYRYWHRFQCGFVEQLEHVQYVTSITGPKRFFYLLSAFGDDLDAMMAFCESEATDDPFTVDHTKEDRILEAMKVLHQAKVKQPLPEIEAIMRLAAAAFYAVFIKHPLLHQLANTGPKKDFIVRTFLDYIRKNTALSLDCLEFVHFTNVNAVSSISSLANHSHDPNALFQQRYGKLRFFVIRPIRAGDQITVSYGPTWWEPMPSYSSVYTCRCPVCDEADTAWCVREGTLPKEALRMLDERTPRGKNNAETEANVLRHLFAFFDRYGSYHPEGAMGPKLQVIKHLMCGQIHQGAWTLERAQVAAKVLGGGV</sequence>
<evidence type="ECO:0000256" key="4">
    <source>
        <dbReference type="PROSITE-ProRule" id="PRU00134"/>
    </source>
</evidence>
<keyword evidence="2 4" id="KW-0863">Zinc-finger</keyword>
<evidence type="ECO:0000256" key="2">
    <source>
        <dbReference type="ARBA" id="ARBA00022771"/>
    </source>
</evidence>
<dbReference type="SUPFAM" id="SSF82199">
    <property type="entry name" value="SET domain"/>
    <property type="match status" value="1"/>
</dbReference>
<dbReference type="EMBL" id="DS232184">
    <property type="protein sequence ID" value="EDS36959.1"/>
    <property type="molecule type" value="Genomic_DNA"/>
</dbReference>
<reference evidence="8" key="2">
    <citation type="submission" date="2020-05" db="UniProtKB">
        <authorList>
            <consortium name="EnsemblMetazoa"/>
        </authorList>
    </citation>
    <scope>IDENTIFICATION</scope>
    <source>
        <strain evidence="8">JHB</strain>
    </source>
</reference>
<dbReference type="PROSITE" id="PS50865">
    <property type="entry name" value="ZF_MYND_2"/>
    <property type="match status" value="1"/>
</dbReference>
<protein>
    <recommendedName>
        <fullName evidence="10">SET and MYND domain-containing protein 4</fullName>
    </recommendedName>
</protein>
<evidence type="ECO:0000256" key="3">
    <source>
        <dbReference type="ARBA" id="ARBA00022833"/>
    </source>
</evidence>
<dbReference type="eggNOG" id="KOG2084">
    <property type="taxonomic scope" value="Eukaryota"/>
</dbReference>
<keyword evidence="1" id="KW-0479">Metal-binding</keyword>
<evidence type="ECO:0000259" key="5">
    <source>
        <dbReference type="PROSITE" id="PS50280"/>
    </source>
</evidence>
<dbReference type="Gene3D" id="2.170.270.10">
    <property type="entry name" value="SET domain"/>
    <property type="match status" value="1"/>
</dbReference>
<dbReference type="EnsemblMetazoa" id="CPIJ012096-RA">
    <property type="protein sequence ID" value="CPIJ012096-PA"/>
    <property type="gene ID" value="CPIJ012096"/>
</dbReference>
<dbReference type="Pfam" id="PF01753">
    <property type="entry name" value="zf-MYND"/>
    <property type="match status" value="1"/>
</dbReference>
<dbReference type="InterPro" id="IPR046341">
    <property type="entry name" value="SET_dom_sf"/>
</dbReference>
<dbReference type="GO" id="GO:0008757">
    <property type="term" value="F:S-adenosylmethionine-dependent methyltransferase activity"/>
    <property type="evidence" value="ECO:0007669"/>
    <property type="project" value="UniProtKB-ARBA"/>
</dbReference>
<proteinExistence type="predicted"/>
<reference evidence="7" key="1">
    <citation type="submission" date="2007-03" db="EMBL/GenBank/DDBJ databases">
        <title>Annotation of Culex pipiens quinquefasciatus.</title>
        <authorList>
            <consortium name="The Broad Institute Genome Sequencing Platform"/>
            <person name="Atkinson P.W."/>
            <person name="Hemingway J."/>
            <person name="Christensen B.M."/>
            <person name="Higgs S."/>
            <person name="Kodira C."/>
            <person name="Hannick L."/>
            <person name="Megy K."/>
            <person name="O'Leary S."/>
            <person name="Pearson M."/>
            <person name="Haas B.J."/>
            <person name="Mauceli E."/>
            <person name="Wortman J.R."/>
            <person name="Lee N.H."/>
            <person name="Guigo R."/>
            <person name="Stanke M."/>
            <person name="Alvarado L."/>
            <person name="Amedeo P."/>
            <person name="Antoine C.H."/>
            <person name="Arensburger P."/>
            <person name="Bidwell S.L."/>
            <person name="Crawford M."/>
            <person name="Camaro F."/>
            <person name="Devon K."/>
            <person name="Engels R."/>
            <person name="Hammond M."/>
            <person name="Howarth C."/>
            <person name="Koehrsen M."/>
            <person name="Lawson D."/>
            <person name="Montgomery P."/>
            <person name="Nene V."/>
            <person name="Nusbaum C."/>
            <person name="Puiu D."/>
            <person name="Romero-Severson J."/>
            <person name="Severson D.W."/>
            <person name="Shumway M."/>
            <person name="Sisk P."/>
            <person name="Stolte C."/>
            <person name="Zeng Q."/>
            <person name="Eisenstadt E."/>
            <person name="Fraser-Liggett C."/>
            <person name="Strausberg R."/>
            <person name="Galagan J."/>
            <person name="Birren B."/>
            <person name="Collins F.H."/>
        </authorList>
    </citation>
    <scope>NUCLEOTIDE SEQUENCE [LARGE SCALE GENOMIC DNA]</scope>
    <source>
        <strain evidence="7">JHB</strain>
    </source>
</reference>
<dbReference type="SUPFAM" id="SSF144232">
    <property type="entry name" value="HIT/MYND zinc finger-like"/>
    <property type="match status" value="1"/>
</dbReference>
<organism>
    <name type="scientific">Culex quinquefasciatus</name>
    <name type="common">Southern house mosquito</name>
    <name type="synonym">Culex pungens</name>
    <dbReference type="NCBI Taxonomy" id="7176"/>
    <lineage>
        <taxon>Eukaryota</taxon>
        <taxon>Metazoa</taxon>
        <taxon>Ecdysozoa</taxon>
        <taxon>Arthropoda</taxon>
        <taxon>Hexapoda</taxon>
        <taxon>Insecta</taxon>
        <taxon>Pterygota</taxon>
        <taxon>Neoptera</taxon>
        <taxon>Endopterygota</taxon>
        <taxon>Diptera</taxon>
        <taxon>Nematocera</taxon>
        <taxon>Culicoidea</taxon>
        <taxon>Culicidae</taxon>
        <taxon>Culicinae</taxon>
        <taxon>Culicini</taxon>
        <taxon>Culex</taxon>
        <taxon>Culex</taxon>
    </lineage>
</organism>
<evidence type="ECO:0000256" key="1">
    <source>
        <dbReference type="ARBA" id="ARBA00022723"/>
    </source>
</evidence>
<evidence type="ECO:0000313" key="8">
    <source>
        <dbReference type="EnsemblMetazoa" id="CPIJ012096-PA"/>
    </source>
</evidence>
<dbReference type="PROSITE" id="PS50280">
    <property type="entry name" value="SET"/>
    <property type="match status" value="1"/>
</dbReference>
<dbReference type="AlphaFoldDB" id="B0WY82"/>
<feature type="domain" description="SET" evidence="5">
    <location>
        <begin position="185"/>
        <end position="453"/>
    </location>
</feature>
<dbReference type="Gene3D" id="1.10.220.160">
    <property type="match status" value="1"/>
</dbReference>
<dbReference type="SMART" id="SM00317">
    <property type="entry name" value="SET"/>
    <property type="match status" value="1"/>
</dbReference>
<dbReference type="Proteomes" id="UP000002320">
    <property type="component" value="Unassembled WGS sequence"/>
</dbReference>
<dbReference type="SUPFAM" id="SSF48452">
    <property type="entry name" value="TPR-like"/>
    <property type="match status" value="1"/>
</dbReference>
<dbReference type="Gene3D" id="6.10.140.2220">
    <property type="match status" value="1"/>
</dbReference>
<dbReference type="VEuPathDB" id="VectorBase:CPIJ012096"/>
<dbReference type="GO" id="GO:0008270">
    <property type="term" value="F:zinc ion binding"/>
    <property type="evidence" value="ECO:0007669"/>
    <property type="project" value="UniProtKB-KW"/>
</dbReference>
<dbReference type="InterPro" id="IPR011990">
    <property type="entry name" value="TPR-like_helical_dom_sf"/>
</dbReference>
<dbReference type="HOGENOM" id="CLU_021727_4_1_1"/>
<keyword evidence="9" id="KW-1185">Reference proteome</keyword>
<evidence type="ECO:0000313" key="7">
    <source>
        <dbReference type="EMBL" id="EDS36959.1"/>
    </source>
</evidence>
<dbReference type="InterPro" id="IPR002893">
    <property type="entry name" value="Znf_MYND"/>
</dbReference>
<evidence type="ECO:0000259" key="6">
    <source>
        <dbReference type="PROSITE" id="PS50865"/>
    </source>
</evidence>
<dbReference type="KEGG" id="cqu:CpipJ_CPIJ012096"/>
<dbReference type="Gene3D" id="1.25.40.10">
    <property type="entry name" value="Tetratricopeptide repeat domain"/>
    <property type="match status" value="1"/>
</dbReference>
<dbReference type="InParanoid" id="B0WY82"/>
<dbReference type="Pfam" id="PF00856">
    <property type="entry name" value="SET"/>
    <property type="match status" value="1"/>
</dbReference>
<dbReference type="GO" id="GO:0008170">
    <property type="term" value="F:N-methyltransferase activity"/>
    <property type="evidence" value="ECO:0007669"/>
    <property type="project" value="UniProtKB-ARBA"/>
</dbReference>
<gene>
    <name evidence="8" type="primary">6044924</name>
    <name evidence="7" type="ORF">CpipJ_CPIJ012096</name>
</gene>
<dbReference type="OrthoDB" id="62495at2759"/>